<feature type="region of interest" description="Disordered" evidence="1">
    <location>
        <begin position="1"/>
        <end position="28"/>
    </location>
</feature>
<evidence type="ECO:0000259" key="3">
    <source>
        <dbReference type="Pfam" id="PF16201"/>
    </source>
</evidence>
<dbReference type="Proteomes" id="UP000054304">
    <property type="component" value="Unassembled WGS sequence"/>
</dbReference>
<evidence type="ECO:0000259" key="4">
    <source>
        <dbReference type="Pfam" id="PF26140"/>
    </source>
</evidence>
<dbReference type="HOGENOM" id="CLU_003174_0_0_1"/>
<feature type="domain" description="URB1 central HEAT repeat" evidence="4">
    <location>
        <begin position="581"/>
        <end position="743"/>
    </location>
</feature>
<dbReference type="InterPro" id="IPR039844">
    <property type="entry name" value="URB1"/>
</dbReference>
<dbReference type="InterPro" id="IPR032436">
    <property type="entry name" value="URB1_C"/>
</dbReference>
<protein>
    <submittedName>
        <fullName evidence="5">LALA0S04e09890g1_1</fullName>
    </submittedName>
</protein>
<dbReference type="PANTHER" id="PTHR13500">
    <property type="entry name" value="NUCLEOLAR PRERIBOSOMAL-ASSOCIATED PROTEIN 1"/>
    <property type="match status" value="1"/>
</dbReference>
<sequence length="1714" mass="194650">MRDPSFGGRGAENRQKNQGFKPKNDQSSTFDDGLFDKLQELVSAIDLVNDTVSNDFRPVISFFSSRFAPQLTQAWSYYAQVNNHAKFTNCTSKLAKALRVLGSDASTLEYGSSLIRSILHENVKILYRGLNNMKPATTNSVLRLLRQIAAFNGGQYVDDFLTYFDLALPSLVRILTPTRTELADPENCKANPDMSMRYNFLVFWLTLIENANPILRKAVLTENSRIMSSWFKHMTKVDSVKVIRNCLSTMKDKVLREKSMKKVTKCKILNEFFISKVHYFYRSSDVELVKAVDEFFELYSTANDCSVAFSDEKLWFSEPVYAKVGSQALSSGAMVTVNNKKFYLYNKLLFTMLTFFKPWEDETQLNRVIQTLQSIPELVAPYCAFLNTLGNHEPKMTSYWFGMTLFLGRIINLPIDQRISDVQTDEQPVSSIVMESISPSPLTKASLTKALLHDVPLVKQMACQLLIFSFKKLEQVFKLYDDKGWTSAKSDLAVRLKAALPELSTISATLAFVSRDNSDNKILAASVSLVLNHYSKLFPLGFVLSLPTDNIYSKVIVSKSFSALDLVIIDNFLQFQELNNSQTKWYNPNGNEFSTFTNLLKLASSTNATASLTKKVTSLLNSLLKFTAVFNETLIASPILALINSLQIVARTEGTDETIQQEKIWKLLDETISRCMKTPYKYVDNSASFSYCSPFLVALVEQWHYVDTTSAFDLALKWLLIFARNAVFIGEPSDGARQLLRSVPTIPESLITTFLPLENDDAKLNSLRQPQNLVIGDVEFSFFQLVTLTPVVELAALARYPVNDFDISGLVKRLLSILDHDQDKISFEDFSSIVDNLLSKVVSYALSQKSFRVKLVEERFFEKFMVRKTIDTANSTACEKYAYVSNSMLSIYSQLGETMMSLQHYIRDLWVTCANTWETNGLLASVLENGLPFLNPDQLNEVLQSLISHRHLLLPLVVKELYSRKIEITNGQFMSLLSQHDTALVSSLRAYIESKMVKTPQLIEIVPTALQSSCSKPIIEEILKLKEGAGVLLKFVNLIKDQGLIIMTAAALSSAEREIEPAFSSNALLIALENLKTFKDVDLDAAIKLLVKNLDSLSDVRRREIVEIITTRPDGRFTPQVPNLLLHLVTENEKGVRSWIQMSLLYITKNIVERARPSERFSEFLRSFLNLHDKLNLWNQRFTTSLNSQVQAIVGGDWVSFPDIMEYLNCIILGAAKTQLSGSKMLQLLLNNDKMYFNSGANDPHLKFLTVSSIFILFNVDPAGCSNLIIQEQLLQFYGGTICPSDRMILSILEQIESKTLSAWTSRIFAWDYQDVSEDIGENEPDYHVIVKEKEGFIVTIKKEMVSFSVDNFALTVSQLPALTRKNPSHMWTEFVSLQEQSDLQYKGLQYKIYDPMFLLLSIVNNDELFRSNSSTLNDQSDASFFDMKKIVESGLLEFIIMCLATENEVGELALLLIYKMLDTLEVGNFRDKHAYKLLLMKVAFTLYSDPNSGESEDKKVPPLLWYMVARLSSVLSQPSSFLYEKANRWVLASPSIKSWQLPLYESAVLATRDDDAEQYYRYLHWFLESIQQGLKTDQDFNLLRSRGLLEWILNLLNSPYITFKLRSLITSIIHKVERLETGGPSFLTRYAGASFLENLQVQTQEKIQASKIELPSHTKNKLHLMQNLILQQSRINLSELGTGLAVVANSRKRLVDWMETDSDNFLKRIRTSD</sequence>
<evidence type="ECO:0000313" key="6">
    <source>
        <dbReference type="Proteomes" id="UP000054304"/>
    </source>
</evidence>
<dbReference type="Pfam" id="PF11707">
    <property type="entry name" value="Npa1"/>
    <property type="match status" value="1"/>
</dbReference>
<name>A0A0C7MWY6_9SACH</name>
<dbReference type="Pfam" id="PF26140">
    <property type="entry name" value="HEAT_URB1"/>
    <property type="match status" value="1"/>
</dbReference>
<dbReference type="EMBL" id="LN736363">
    <property type="protein sequence ID" value="CEP62191.1"/>
    <property type="molecule type" value="Genomic_DNA"/>
</dbReference>
<evidence type="ECO:0000259" key="2">
    <source>
        <dbReference type="Pfam" id="PF11707"/>
    </source>
</evidence>
<dbReference type="GO" id="GO:0000463">
    <property type="term" value="P:maturation of LSU-rRNA from tricistronic rRNA transcript (SSU-rRNA, 5.8S rRNA, LSU-rRNA)"/>
    <property type="evidence" value="ECO:0007669"/>
    <property type="project" value="TreeGrafter"/>
</dbReference>
<organism evidence="5 6">
    <name type="scientific">Lachancea lanzarotensis</name>
    <dbReference type="NCBI Taxonomy" id="1245769"/>
    <lineage>
        <taxon>Eukaryota</taxon>
        <taxon>Fungi</taxon>
        <taxon>Dikarya</taxon>
        <taxon>Ascomycota</taxon>
        <taxon>Saccharomycotina</taxon>
        <taxon>Saccharomycetes</taxon>
        <taxon>Saccharomycetales</taxon>
        <taxon>Saccharomycetaceae</taxon>
        <taxon>Lachancea</taxon>
    </lineage>
</organism>
<dbReference type="RefSeq" id="XP_022628421.1">
    <property type="nucleotide sequence ID" value="XM_022773014.1"/>
</dbReference>
<dbReference type="OrthoDB" id="72892at2759"/>
<dbReference type="InterPro" id="IPR021714">
    <property type="entry name" value="URB1_N"/>
</dbReference>
<dbReference type="GeneID" id="34685646"/>
<accession>A0A0C7MWY6</accession>
<keyword evidence="6" id="KW-1185">Reference proteome</keyword>
<gene>
    <name evidence="5" type="ORF">LALA0_S04e09890g</name>
</gene>
<feature type="domain" description="URB1 N-terminal" evidence="2">
    <location>
        <begin position="69"/>
        <end position="402"/>
    </location>
</feature>
<dbReference type="GO" id="GO:0000466">
    <property type="term" value="P:maturation of 5.8S rRNA from tricistronic rRNA transcript (SSU-rRNA, 5.8S rRNA, LSU-rRNA)"/>
    <property type="evidence" value="ECO:0007669"/>
    <property type="project" value="TreeGrafter"/>
</dbReference>
<dbReference type="PANTHER" id="PTHR13500:SF0">
    <property type="entry name" value="NUCLEOLAR PRE-RIBOSOMAL-ASSOCIATED PROTEIN 1"/>
    <property type="match status" value="1"/>
</dbReference>
<dbReference type="STRING" id="1245769.A0A0C7MWY6"/>
<dbReference type="SUPFAM" id="SSF48371">
    <property type="entry name" value="ARM repeat"/>
    <property type="match status" value="1"/>
</dbReference>
<reference evidence="5 6" key="1">
    <citation type="submission" date="2014-12" db="EMBL/GenBank/DDBJ databases">
        <authorList>
            <person name="Neuveglise Cecile"/>
        </authorList>
    </citation>
    <scope>NUCLEOTIDE SEQUENCE [LARGE SCALE GENOMIC DNA]</scope>
    <source>
        <strain evidence="5 6">CBS 12615</strain>
    </source>
</reference>
<feature type="domain" description="URB1 C-terminal" evidence="3">
    <location>
        <begin position="1437"/>
        <end position="1634"/>
    </location>
</feature>
<proteinExistence type="predicted"/>
<dbReference type="GO" id="GO:0005730">
    <property type="term" value="C:nucleolus"/>
    <property type="evidence" value="ECO:0007669"/>
    <property type="project" value="TreeGrafter"/>
</dbReference>
<dbReference type="InterPro" id="IPR059018">
    <property type="entry name" value="HEAT_URB1"/>
</dbReference>
<evidence type="ECO:0000313" key="5">
    <source>
        <dbReference type="EMBL" id="CEP62191.1"/>
    </source>
</evidence>
<dbReference type="Pfam" id="PF16201">
    <property type="entry name" value="NopRA1"/>
    <property type="match status" value="1"/>
</dbReference>
<evidence type="ECO:0000256" key="1">
    <source>
        <dbReference type="SAM" id="MobiDB-lite"/>
    </source>
</evidence>
<dbReference type="InterPro" id="IPR016024">
    <property type="entry name" value="ARM-type_fold"/>
</dbReference>